<sequence length="466" mass="51014">MPSDPAADPYTPHSGDRRWSAEHYELRLDYRVATNRLDGTATITARALEPLDKVVIDLHGLTVDRVDVDGRRAKKVSTATHKVTVTPADPIAADTVFSVHLRYRGTPHPVRSAWGQVGWEELSDGVIVAAQPTGAPSWFPCNDRPDDKATYRIEIAAEAAYDVLANGELLAKERDRVGTRWTYATTEPMATYLATVQIGRYRTTKLRTSGVPVTLHHPADLAAAAKTDFGQVPQMLTLFGDRFGPYPFAAYGVVVTDDDLEIPLEAHGLAVFGRNHVDGEHGTDRLIAHELAHQWFGNSVTVTRWQDIWLHEGFACYAEWLWSEDRGDDTADQLAERYRQGLLEQPEDLVVGDPGAEDMFDDRVYKRGALALHAVRRTIGDGAFFTGLRSITERHRHGSVTVPDVLDAFADAAGSSVADVRAVAGPWIDEASVPALPAGEQAPPRRLAGSAAASASRPARRRPGHS</sequence>
<evidence type="ECO:0000256" key="4">
    <source>
        <dbReference type="ARBA" id="ARBA00012564"/>
    </source>
</evidence>
<dbReference type="Gene3D" id="2.60.40.1730">
    <property type="entry name" value="tricorn interacting facor f3 domain"/>
    <property type="match status" value="1"/>
</dbReference>
<evidence type="ECO:0000256" key="11">
    <source>
        <dbReference type="ARBA" id="ARBA00029811"/>
    </source>
</evidence>
<dbReference type="KEGG" id="cpoi:OE229_12755"/>
<dbReference type="CDD" id="cd09603">
    <property type="entry name" value="M1_APN_like"/>
    <property type="match status" value="1"/>
</dbReference>
<gene>
    <name evidence="16" type="ORF">OE229_12755</name>
</gene>
<dbReference type="GO" id="GO:0008237">
    <property type="term" value="F:metallopeptidase activity"/>
    <property type="evidence" value="ECO:0007669"/>
    <property type="project" value="UniProtKB-KW"/>
</dbReference>
<accession>A0A9Q9T2N3</accession>
<keyword evidence="7" id="KW-0479">Metal-binding</keyword>
<evidence type="ECO:0000256" key="10">
    <source>
        <dbReference type="ARBA" id="ARBA00023049"/>
    </source>
</evidence>
<evidence type="ECO:0000313" key="16">
    <source>
        <dbReference type="EMBL" id="UYC80002.1"/>
    </source>
</evidence>
<dbReference type="InterPro" id="IPR045357">
    <property type="entry name" value="Aminopeptidase_N-like_N"/>
</dbReference>
<reference evidence="16" key="1">
    <citation type="submission" date="2022-09" db="EMBL/GenBank/DDBJ databases">
        <title>Taxonomy of Curtobacterium flaccumfaciens.</title>
        <authorList>
            <person name="Osdaghi E."/>
            <person name="Taghavi S.M."/>
            <person name="Hamidizade M."/>
            <person name="Abachi H."/>
            <person name="Fazliarab A."/>
            <person name="Baeyen S."/>
            <person name="Portier P."/>
            <person name="Van Vaerenbergh J."/>
            <person name="Jacques M.-A."/>
        </authorList>
    </citation>
    <scope>NUCLEOTIDE SEQUENCE</scope>
    <source>
        <strain evidence="16">AGQB46</strain>
    </source>
</reference>
<evidence type="ECO:0000259" key="15">
    <source>
        <dbReference type="Pfam" id="PF17900"/>
    </source>
</evidence>
<evidence type="ECO:0000256" key="3">
    <source>
        <dbReference type="ARBA" id="ARBA00010136"/>
    </source>
</evidence>
<dbReference type="AlphaFoldDB" id="A0A9Q9T2N3"/>
<dbReference type="Pfam" id="PF01433">
    <property type="entry name" value="Peptidase_M1"/>
    <property type="match status" value="1"/>
</dbReference>
<keyword evidence="9" id="KW-0862">Zinc</keyword>
<dbReference type="RefSeq" id="WP_262138305.1">
    <property type="nucleotide sequence ID" value="NZ_CP106879.1"/>
</dbReference>
<dbReference type="Gene3D" id="1.10.390.10">
    <property type="entry name" value="Neutral Protease Domain 2"/>
    <property type="match status" value="1"/>
</dbReference>
<dbReference type="SUPFAM" id="SSF63737">
    <property type="entry name" value="Leukotriene A4 hydrolase N-terminal domain"/>
    <property type="match status" value="1"/>
</dbReference>
<dbReference type="PRINTS" id="PR00756">
    <property type="entry name" value="ALADIPTASE"/>
</dbReference>
<evidence type="ECO:0000256" key="9">
    <source>
        <dbReference type="ARBA" id="ARBA00022833"/>
    </source>
</evidence>
<evidence type="ECO:0000256" key="1">
    <source>
        <dbReference type="ARBA" id="ARBA00000098"/>
    </source>
</evidence>
<dbReference type="GO" id="GO:0016285">
    <property type="term" value="F:alanyl aminopeptidase activity"/>
    <property type="evidence" value="ECO:0007669"/>
    <property type="project" value="UniProtKB-EC"/>
</dbReference>
<dbReference type="SUPFAM" id="SSF55486">
    <property type="entry name" value="Metalloproteases ('zincins'), catalytic domain"/>
    <property type="match status" value="1"/>
</dbReference>
<feature type="domain" description="Peptidase M1 membrane alanine aminopeptidase" evidence="14">
    <location>
        <begin position="232"/>
        <end position="420"/>
    </location>
</feature>
<comment type="cofactor">
    <cofactor evidence="2">
        <name>Zn(2+)</name>
        <dbReference type="ChEBI" id="CHEBI:29105"/>
    </cofactor>
</comment>
<evidence type="ECO:0000259" key="14">
    <source>
        <dbReference type="Pfam" id="PF01433"/>
    </source>
</evidence>
<evidence type="ECO:0000256" key="2">
    <source>
        <dbReference type="ARBA" id="ARBA00001947"/>
    </source>
</evidence>
<dbReference type="GO" id="GO:0006508">
    <property type="term" value="P:proteolysis"/>
    <property type="evidence" value="ECO:0007669"/>
    <property type="project" value="UniProtKB-KW"/>
</dbReference>
<keyword evidence="10" id="KW-0482">Metalloprotease</keyword>
<dbReference type="InterPro" id="IPR050344">
    <property type="entry name" value="Peptidase_M1_aminopeptidases"/>
</dbReference>
<dbReference type="InterPro" id="IPR001930">
    <property type="entry name" value="Peptidase_M1"/>
</dbReference>
<evidence type="ECO:0000256" key="12">
    <source>
        <dbReference type="ARBA" id="ARBA00031533"/>
    </source>
</evidence>
<evidence type="ECO:0000256" key="5">
    <source>
        <dbReference type="ARBA" id="ARBA00015611"/>
    </source>
</evidence>
<dbReference type="GO" id="GO:0008270">
    <property type="term" value="F:zinc ion binding"/>
    <property type="evidence" value="ECO:0007669"/>
    <property type="project" value="InterPro"/>
</dbReference>
<protein>
    <recommendedName>
        <fullName evidence="5">Aminopeptidase N</fullName>
        <ecNumber evidence="4">3.4.11.2</ecNumber>
    </recommendedName>
    <alternativeName>
        <fullName evidence="11">Alanine aminopeptidase</fullName>
    </alternativeName>
    <alternativeName>
        <fullName evidence="12">Lysyl aminopeptidase</fullName>
    </alternativeName>
</protein>
<dbReference type="EC" id="3.4.11.2" evidence="4"/>
<dbReference type="EMBL" id="CP106879">
    <property type="protein sequence ID" value="UYC80002.1"/>
    <property type="molecule type" value="Genomic_DNA"/>
</dbReference>
<comment type="catalytic activity">
    <reaction evidence="1">
        <text>Release of an N-terminal amino acid, Xaa-|-Yaa- from a peptide, amide or arylamide. Xaa is preferably Ala, but may be most amino acids including Pro (slow action). When a terminal hydrophobic residue is followed by a prolyl residue, the two may be released as an intact Xaa-Pro dipeptide.</text>
        <dbReference type="EC" id="3.4.11.2"/>
    </reaction>
</comment>
<keyword evidence="8" id="KW-0378">Hydrolase</keyword>
<organism evidence="16 17">
    <name type="scientific">Curtobacterium poinsettiae</name>
    <dbReference type="NCBI Taxonomy" id="159612"/>
    <lineage>
        <taxon>Bacteria</taxon>
        <taxon>Bacillati</taxon>
        <taxon>Actinomycetota</taxon>
        <taxon>Actinomycetes</taxon>
        <taxon>Micrococcales</taxon>
        <taxon>Microbacteriaceae</taxon>
        <taxon>Curtobacterium</taxon>
    </lineage>
</organism>
<keyword evidence="6" id="KW-0645">Protease</keyword>
<evidence type="ECO:0000256" key="6">
    <source>
        <dbReference type="ARBA" id="ARBA00022670"/>
    </source>
</evidence>
<dbReference type="InterPro" id="IPR042097">
    <property type="entry name" value="Aminopeptidase_N-like_N_sf"/>
</dbReference>
<dbReference type="InterPro" id="IPR027268">
    <property type="entry name" value="Peptidase_M4/M1_CTD_sf"/>
</dbReference>
<evidence type="ECO:0000313" key="17">
    <source>
        <dbReference type="Proteomes" id="UP001062223"/>
    </source>
</evidence>
<name>A0A9Q9T2N3_9MICO</name>
<evidence type="ECO:0000256" key="8">
    <source>
        <dbReference type="ARBA" id="ARBA00022801"/>
    </source>
</evidence>
<comment type="similarity">
    <text evidence="3">Belongs to the peptidase M1 family.</text>
</comment>
<dbReference type="Proteomes" id="UP001062223">
    <property type="component" value="Chromosome"/>
</dbReference>
<feature type="region of interest" description="Disordered" evidence="13">
    <location>
        <begin position="434"/>
        <end position="466"/>
    </location>
</feature>
<dbReference type="Pfam" id="PF17900">
    <property type="entry name" value="Peptidase_M1_N"/>
    <property type="match status" value="1"/>
</dbReference>
<feature type="domain" description="Aminopeptidase N-like N-terminal" evidence="15">
    <location>
        <begin position="22"/>
        <end position="193"/>
    </location>
</feature>
<dbReference type="PANTHER" id="PTHR11533">
    <property type="entry name" value="PROTEASE M1 ZINC METALLOPROTEASE"/>
    <property type="match status" value="1"/>
</dbReference>
<dbReference type="InterPro" id="IPR014782">
    <property type="entry name" value="Peptidase_M1_dom"/>
</dbReference>
<proteinExistence type="inferred from homology"/>
<feature type="compositionally biased region" description="Low complexity" evidence="13">
    <location>
        <begin position="442"/>
        <end position="457"/>
    </location>
</feature>
<evidence type="ECO:0000256" key="13">
    <source>
        <dbReference type="SAM" id="MobiDB-lite"/>
    </source>
</evidence>
<evidence type="ECO:0000256" key="7">
    <source>
        <dbReference type="ARBA" id="ARBA00022723"/>
    </source>
</evidence>